<evidence type="ECO:0000313" key="6">
    <source>
        <dbReference type="EMBL" id="RDB20934.1"/>
    </source>
</evidence>
<evidence type="ECO:0000259" key="5">
    <source>
        <dbReference type="PROSITE" id="PS50865"/>
    </source>
</evidence>
<name>A0A369JNH7_HYPMA</name>
<accession>A0A369JNH7</accession>
<dbReference type="Gene3D" id="6.10.140.2220">
    <property type="match status" value="1"/>
</dbReference>
<evidence type="ECO:0000256" key="4">
    <source>
        <dbReference type="PROSITE-ProRule" id="PRU00134"/>
    </source>
</evidence>
<organism evidence="6 7">
    <name type="scientific">Hypsizygus marmoreus</name>
    <name type="common">White beech mushroom</name>
    <name type="synonym">Agaricus marmoreus</name>
    <dbReference type="NCBI Taxonomy" id="39966"/>
    <lineage>
        <taxon>Eukaryota</taxon>
        <taxon>Fungi</taxon>
        <taxon>Dikarya</taxon>
        <taxon>Basidiomycota</taxon>
        <taxon>Agaricomycotina</taxon>
        <taxon>Agaricomycetes</taxon>
        <taxon>Agaricomycetidae</taxon>
        <taxon>Agaricales</taxon>
        <taxon>Tricholomatineae</taxon>
        <taxon>Lyophyllaceae</taxon>
        <taxon>Hypsizygus</taxon>
    </lineage>
</organism>
<evidence type="ECO:0000256" key="2">
    <source>
        <dbReference type="ARBA" id="ARBA00022771"/>
    </source>
</evidence>
<feature type="domain" description="MYND-type" evidence="5">
    <location>
        <begin position="422"/>
        <end position="464"/>
    </location>
</feature>
<keyword evidence="7" id="KW-1185">Reference proteome</keyword>
<keyword evidence="2 4" id="KW-0863">Zinc-finger</keyword>
<dbReference type="GO" id="GO:0008270">
    <property type="term" value="F:zinc ion binding"/>
    <property type="evidence" value="ECO:0007669"/>
    <property type="project" value="UniProtKB-KW"/>
</dbReference>
<evidence type="ECO:0000313" key="7">
    <source>
        <dbReference type="Proteomes" id="UP000076154"/>
    </source>
</evidence>
<dbReference type="EMBL" id="LUEZ02000056">
    <property type="protein sequence ID" value="RDB20934.1"/>
    <property type="molecule type" value="Genomic_DNA"/>
</dbReference>
<dbReference type="Proteomes" id="UP000076154">
    <property type="component" value="Unassembled WGS sequence"/>
</dbReference>
<proteinExistence type="predicted"/>
<dbReference type="STRING" id="39966.A0A369JNH7"/>
<dbReference type="OrthoDB" id="3064914at2759"/>
<evidence type="ECO:0000256" key="3">
    <source>
        <dbReference type="ARBA" id="ARBA00022833"/>
    </source>
</evidence>
<keyword evidence="1" id="KW-0479">Metal-binding</keyword>
<evidence type="ECO:0000256" key="1">
    <source>
        <dbReference type="ARBA" id="ARBA00022723"/>
    </source>
</evidence>
<dbReference type="InParanoid" id="A0A369JNH7"/>
<comment type="caution">
    <text evidence="6">The sequence shown here is derived from an EMBL/GenBank/DDBJ whole genome shotgun (WGS) entry which is preliminary data.</text>
</comment>
<dbReference type="Pfam" id="PF01753">
    <property type="entry name" value="zf-MYND"/>
    <property type="match status" value="1"/>
</dbReference>
<dbReference type="InterPro" id="IPR002893">
    <property type="entry name" value="Znf_MYND"/>
</dbReference>
<dbReference type="PROSITE" id="PS50865">
    <property type="entry name" value="ZF_MYND_2"/>
    <property type="match status" value="1"/>
</dbReference>
<protein>
    <recommendedName>
        <fullName evidence="5">MYND-type domain-containing protein</fullName>
    </recommendedName>
</protein>
<dbReference type="AlphaFoldDB" id="A0A369JNH7"/>
<reference evidence="6" key="1">
    <citation type="submission" date="2018-04" db="EMBL/GenBank/DDBJ databases">
        <title>Whole genome sequencing of Hypsizygus marmoreus.</title>
        <authorList>
            <person name="Choi I.-G."/>
            <person name="Min B."/>
            <person name="Kim J.-G."/>
            <person name="Kim S."/>
            <person name="Oh Y.-L."/>
            <person name="Kong W.-S."/>
            <person name="Park H."/>
            <person name="Jeong J."/>
            <person name="Song E.-S."/>
        </authorList>
    </citation>
    <scope>NUCLEOTIDE SEQUENCE [LARGE SCALE GENOMIC DNA]</scope>
    <source>
        <strain evidence="6">51987-8</strain>
    </source>
</reference>
<dbReference type="SUPFAM" id="SSF144232">
    <property type="entry name" value="HIT/MYND zinc finger-like"/>
    <property type="match status" value="1"/>
</dbReference>
<sequence length="598" mass="66998">MEESLESFEARVEEVKAEPNRFFEAACRGSQSELSQFAACWGAIPEVLTMSPLRAFIPHLAVSPGEADASGVARFRALFSLRGISVAGGHLRTHNDFVAQILEAWPLILNWLHFFEATSFLPKAQSSQASKGDDVQGPYSNLLILTALLHCLCTHPLLYRKVVSTKGLLDLAMKLWLLERFDDRCDLTLTQYIGTTAALATYLQYSDNTRVTAEKISKIEGCDPAKVTALALARLSITCAVREFSADMTAALLNTIQQLSSNSPFSEWFIRNNSIEIISNILSALCNRLRQGQRDMVQPALLCLGYLSKNLELGFDITPPSEAIESGLLWGFVECSPYLDGPMPKGVSALSVKGILSRILPIYMTYRSAVQAVYDSTIQRPYDLGKIKGSVVKDSWECFLHLVTVRYNQMQGIPLTAIGCDNDLCPEDVKYDAKLMNCTGCRSVRYCSKQCQVFDWKNGHKSLCKAAAEERSRGILAMQTLRRRDRAFQYVLTTKDAVCKRDFLRTLAAQKYPGVALTKMVVLIDYTVFPPIFSLKHIDEYEYEVVSNSISDETRITRKLGHLRHRPQDGITMVESLIPAGCFLRYVVTTRVKRLWDN</sequence>
<gene>
    <name evidence="6" type="ORF">Hypma_011954</name>
</gene>
<keyword evidence="3" id="KW-0862">Zinc</keyword>